<dbReference type="Proteomes" id="UP000032735">
    <property type="component" value="Chromosome"/>
</dbReference>
<evidence type="ECO:0000313" key="1">
    <source>
        <dbReference type="EMBL" id="CDG20183.1"/>
    </source>
</evidence>
<dbReference type="STRING" id="1354304.XPG1_0528"/>
<dbReference type="EMBL" id="FO704551">
    <property type="protein sequence ID" value="CDG20183.1"/>
    <property type="molecule type" value="Genomic_DNA"/>
</dbReference>
<proteinExistence type="predicted"/>
<dbReference type="KEGG" id="xpo:XPG1_0528"/>
<dbReference type="HOGENOM" id="CLU_072989_5_0_6"/>
<reference evidence="1 2" key="1">
    <citation type="submission" date="2013-07" db="EMBL/GenBank/DDBJ databases">
        <authorList>
            <person name="Genoscope - CEA"/>
        </authorList>
    </citation>
    <scope>NUCLEOTIDE SEQUENCE [LARGE SCALE GENOMIC DNA]</scope>
    <source>
        <strain evidence="1 2">G6</strain>
    </source>
</reference>
<sequence length="52" mass="5806">MLTGNTTKSNHQPELVAVYPRAYGEHPKNVKLNKYGNGLSPCLRGTHWSLII</sequence>
<protein>
    <submittedName>
        <fullName evidence="1">Uncharacterized protein</fullName>
    </submittedName>
</protein>
<accession>A0A068QZ11</accession>
<organism evidence="1 2">
    <name type="scientific">Xenorhabdus poinarii G6</name>
    <dbReference type="NCBI Taxonomy" id="1354304"/>
    <lineage>
        <taxon>Bacteria</taxon>
        <taxon>Pseudomonadati</taxon>
        <taxon>Pseudomonadota</taxon>
        <taxon>Gammaproteobacteria</taxon>
        <taxon>Enterobacterales</taxon>
        <taxon>Morganellaceae</taxon>
        <taxon>Xenorhabdus</taxon>
    </lineage>
</organism>
<keyword evidence="2" id="KW-1185">Reference proteome</keyword>
<dbReference type="AntiFam" id="ANF00057">
    <property type="entry name" value="Translation of E. coli type CRISPR repeat"/>
</dbReference>
<name>A0A068QZ11_9GAMM</name>
<dbReference type="AlphaFoldDB" id="A0A068QZ11"/>
<evidence type="ECO:0000313" key="2">
    <source>
        <dbReference type="Proteomes" id="UP000032735"/>
    </source>
</evidence>
<gene>
    <name evidence="1" type="ORF">XPG1_0528</name>
</gene>